<dbReference type="RefSeq" id="WP_126301982.1">
    <property type="nucleotide sequence ID" value="NZ_LR134495.1"/>
</dbReference>
<protein>
    <recommendedName>
        <fullName evidence="3">ABC transporter ATPase</fullName>
    </recommendedName>
</protein>
<dbReference type="AlphaFoldDB" id="A0A448TBN6"/>
<reference evidence="1" key="1">
    <citation type="submission" date="2018-12" db="EMBL/GenBank/DDBJ databases">
        <authorList>
            <consortium name="Pathogen Informatics"/>
        </authorList>
    </citation>
    <scope>NUCLEOTIDE SEQUENCE [LARGE SCALE GENOMIC DNA]</scope>
    <source>
        <strain evidence="1">NCTC10643</strain>
    </source>
</reference>
<sequence length="187" mass="21196">MSAIKKGIVFVAFSLAGCATNVSQFAMPDVVRFGQDNFVKVTHSQIDEMQHLLYLPENSEKNPENWQKGILFFLDKNSKNQTLEQRAAFRQAGFVKQPNIKAEVVIEQNELRSGVIYPPTERFNDVMLEVTRGRNLACGYGQIQFADKREVGKAVAKKLPNLTAYSHEIARLSLEFNQLAWQVQCSK</sequence>
<gene>
    <name evidence="1" type="ORF">NCTC10643_01299</name>
</gene>
<dbReference type="Proteomes" id="UP000271188">
    <property type="component" value="Chromosome"/>
</dbReference>
<evidence type="ECO:0008006" key="3">
    <source>
        <dbReference type="Google" id="ProtNLM"/>
    </source>
</evidence>
<dbReference type="EMBL" id="LR134495">
    <property type="protein sequence ID" value="VEI77265.1"/>
    <property type="molecule type" value="Genomic_DNA"/>
</dbReference>
<dbReference type="PROSITE" id="PS51257">
    <property type="entry name" value="PROKAR_LIPOPROTEIN"/>
    <property type="match status" value="1"/>
</dbReference>
<proteinExistence type="predicted"/>
<evidence type="ECO:0000313" key="2">
    <source>
        <dbReference type="Proteomes" id="UP000271188"/>
    </source>
</evidence>
<accession>A0A448TBN6</accession>
<evidence type="ECO:0000313" key="1">
    <source>
        <dbReference type="EMBL" id="VEI77265.1"/>
    </source>
</evidence>
<organism evidence="1 2">
    <name type="scientific">Mannheimia haemolytica</name>
    <name type="common">Pasteurella haemolytica</name>
    <dbReference type="NCBI Taxonomy" id="75985"/>
    <lineage>
        <taxon>Bacteria</taxon>
        <taxon>Pseudomonadati</taxon>
        <taxon>Pseudomonadota</taxon>
        <taxon>Gammaproteobacteria</taxon>
        <taxon>Pasteurellales</taxon>
        <taxon>Pasteurellaceae</taxon>
        <taxon>Mannheimia</taxon>
    </lineage>
</organism>
<name>A0A448TBN6_MANHA</name>